<sequence>MSNESPSVTPNEAPSSVSGDAWPVLPLGLAAALLRTLGDHTWAYVLGAVIGGIGLLAAVIAVAECVRAVRRGASVGKAVWVVFLLLAGGFAVVHQLATV</sequence>
<dbReference type="EMBL" id="CP108125">
    <property type="protein sequence ID" value="WTO84382.1"/>
    <property type="molecule type" value="Genomic_DNA"/>
</dbReference>
<evidence type="ECO:0000256" key="1">
    <source>
        <dbReference type="SAM" id="MobiDB-lite"/>
    </source>
</evidence>
<feature type="region of interest" description="Disordered" evidence="1">
    <location>
        <begin position="1"/>
        <end position="20"/>
    </location>
</feature>
<accession>A0ABZ1IYW7</accession>
<organism evidence="3 4">
    <name type="scientific">Streptomyces nigra</name>
    <dbReference type="NCBI Taxonomy" id="1827580"/>
    <lineage>
        <taxon>Bacteria</taxon>
        <taxon>Bacillati</taxon>
        <taxon>Actinomycetota</taxon>
        <taxon>Actinomycetes</taxon>
        <taxon>Kitasatosporales</taxon>
        <taxon>Streptomycetaceae</taxon>
        <taxon>Streptomyces</taxon>
    </lineage>
</organism>
<name>A0ABZ1IYW7_9ACTN</name>
<keyword evidence="2" id="KW-0472">Membrane</keyword>
<evidence type="ECO:0000313" key="4">
    <source>
        <dbReference type="Proteomes" id="UP001622690"/>
    </source>
</evidence>
<proteinExistence type="predicted"/>
<dbReference type="RefSeq" id="WP_381865967.1">
    <property type="nucleotide sequence ID" value="NZ_CP108125.1"/>
</dbReference>
<feature type="compositionally biased region" description="Polar residues" evidence="1">
    <location>
        <begin position="1"/>
        <end position="18"/>
    </location>
</feature>
<feature type="transmembrane region" description="Helical" evidence="2">
    <location>
        <begin position="42"/>
        <end position="66"/>
    </location>
</feature>
<gene>
    <name evidence="3" type="ORF">OHU27_18940</name>
</gene>
<keyword evidence="2" id="KW-1133">Transmembrane helix</keyword>
<keyword evidence="4" id="KW-1185">Reference proteome</keyword>
<reference evidence="3 4" key="1">
    <citation type="submission" date="2022-10" db="EMBL/GenBank/DDBJ databases">
        <title>The complete genomes of actinobacterial strains from the NBC collection.</title>
        <authorList>
            <person name="Joergensen T.S."/>
            <person name="Alvarez Arevalo M."/>
            <person name="Sterndorff E.B."/>
            <person name="Faurdal D."/>
            <person name="Vuksanovic O."/>
            <person name="Mourched A.-S."/>
            <person name="Charusanti P."/>
            <person name="Shaw S."/>
            <person name="Blin K."/>
            <person name="Weber T."/>
        </authorList>
    </citation>
    <scope>NUCLEOTIDE SEQUENCE [LARGE SCALE GENOMIC DNA]</scope>
    <source>
        <strain evidence="3 4">NBC_00206</strain>
    </source>
</reference>
<feature type="transmembrane region" description="Helical" evidence="2">
    <location>
        <begin position="78"/>
        <end position="97"/>
    </location>
</feature>
<evidence type="ECO:0000313" key="3">
    <source>
        <dbReference type="EMBL" id="WTO84382.1"/>
    </source>
</evidence>
<dbReference type="Proteomes" id="UP001622690">
    <property type="component" value="Chromosome"/>
</dbReference>
<protein>
    <submittedName>
        <fullName evidence="3">Uncharacterized protein</fullName>
    </submittedName>
</protein>
<keyword evidence="2" id="KW-0812">Transmembrane</keyword>
<evidence type="ECO:0000256" key="2">
    <source>
        <dbReference type="SAM" id="Phobius"/>
    </source>
</evidence>